<gene>
    <name evidence="1" type="ORF">R3W88_033186</name>
</gene>
<dbReference type="Proteomes" id="UP001311915">
    <property type="component" value="Unassembled WGS sequence"/>
</dbReference>
<name>A0AAV9K3J6_9SOLN</name>
<evidence type="ECO:0000313" key="1">
    <source>
        <dbReference type="EMBL" id="KAK4707265.1"/>
    </source>
</evidence>
<reference evidence="1 2" key="1">
    <citation type="submission" date="2023-10" db="EMBL/GenBank/DDBJ databases">
        <title>Genome-Wide Identification Analysis in wild type Solanum Pinnatisectum Reveals Some Genes Defensing Phytophthora Infestans.</title>
        <authorList>
            <person name="Sun C."/>
        </authorList>
    </citation>
    <scope>NUCLEOTIDE SEQUENCE [LARGE SCALE GENOMIC DNA]</scope>
    <source>
        <strain evidence="1">LQN</strain>
        <tissue evidence="1">Leaf</tissue>
    </source>
</reference>
<sequence>MEKEKGEASNLELSFSVIRKNVVDVLDFMEMLKNEEDQKAGVVNLIEKLQLELAFICTYVQLPHSVLEEFEDIMTGKRQEVENLFRSILCDVEPNVGIKYDIHDVVTRLRDNLDYFISSHHRSKSSATMTDEQLNFLFLNLHHLLSMRLFRMYVAT</sequence>
<evidence type="ECO:0000313" key="2">
    <source>
        <dbReference type="Proteomes" id="UP001311915"/>
    </source>
</evidence>
<proteinExistence type="predicted"/>
<dbReference type="AlphaFoldDB" id="A0AAV9K3J6"/>
<accession>A0AAV9K3J6</accession>
<protein>
    <submittedName>
        <fullName evidence="1">Uncharacterized protein</fullName>
    </submittedName>
</protein>
<organism evidence="1 2">
    <name type="scientific">Solanum pinnatisectum</name>
    <name type="common">tansyleaf nightshade</name>
    <dbReference type="NCBI Taxonomy" id="50273"/>
    <lineage>
        <taxon>Eukaryota</taxon>
        <taxon>Viridiplantae</taxon>
        <taxon>Streptophyta</taxon>
        <taxon>Embryophyta</taxon>
        <taxon>Tracheophyta</taxon>
        <taxon>Spermatophyta</taxon>
        <taxon>Magnoliopsida</taxon>
        <taxon>eudicotyledons</taxon>
        <taxon>Gunneridae</taxon>
        <taxon>Pentapetalae</taxon>
        <taxon>asterids</taxon>
        <taxon>lamiids</taxon>
        <taxon>Solanales</taxon>
        <taxon>Solanaceae</taxon>
        <taxon>Solanoideae</taxon>
        <taxon>Solaneae</taxon>
        <taxon>Solanum</taxon>
    </lineage>
</organism>
<keyword evidence="2" id="KW-1185">Reference proteome</keyword>
<dbReference type="EMBL" id="JAWPEI010000021">
    <property type="protein sequence ID" value="KAK4707265.1"/>
    <property type="molecule type" value="Genomic_DNA"/>
</dbReference>
<comment type="caution">
    <text evidence="1">The sequence shown here is derived from an EMBL/GenBank/DDBJ whole genome shotgun (WGS) entry which is preliminary data.</text>
</comment>